<evidence type="ECO:0008006" key="2">
    <source>
        <dbReference type="Google" id="ProtNLM"/>
    </source>
</evidence>
<protein>
    <recommendedName>
        <fullName evidence="2">IrrE N-terminal-like domain-containing protein</fullName>
    </recommendedName>
</protein>
<dbReference type="EMBL" id="BK014827">
    <property type="protein sequence ID" value="DAD77549.1"/>
    <property type="molecule type" value="Genomic_DNA"/>
</dbReference>
<organism evidence="1">
    <name type="scientific">Siphoviridae sp. ctDwe1</name>
    <dbReference type="NCBI Taxonomy" id="2826200"/>
    <lineage>
        <taxon>Viruses</taxon>
        <taxon>Duplodnaviria</taxon>
        <taxon>Heunggongvirae</taxon>
        <taxon>Uroviricota</taxon>
        <taxon>Caudoviricetes</taxon>
    </lineage>
</organism>
<accession>A0A8S5M5H0</accession>
<proteinExistence type="predicted"/>
<evidence type="ECO:0000313" key="1">
    <source>
        <dbReference type="EMBL" id="DAD77549.1"/>
    </source>
</evidence>
<name>A0A8S5M5H0_9CAUD</name>
<sequence length="120" mass="14148">MKNVKQSSKWFRLPKNSAVVSRCPAMSDLEIIEDLYPELRFWFIDVPSPHYHGHIEGTDVYINCNQSNDDWIKTSLHEVVHYSYDYCNLSNARSVKTMRSEKWAVCESQRVFRKLFGAQE</sequence>
<reference evidence="1" key="1">
    <citation type="journal article" date="2021" name="Proc. Natl. Acad. Sci. U.S.A.">
        <title>A Catalog of Tens of Thousands of Viruses from Human Metagenomes Reveals Hidden Associations with Chronic Diseases.</title>
        <authorList>
            <person name="Tisza M.J."/>
            <person name="Buck C.B."/>
        </authorList>
    </citation>
    <scope>NUCLEOTIDE SEQUENCE</scope>
    <source>
        <strain evidence="1">CtDwe1</strain>
    </source>
</reference>